<reference evidence="1" key="1">
    <citation type="submission" date="2021-02" db="EMBL/GenBank/DDBJ databases">
        <authorList>
            <person name="Nowell W R."/>
        </authorList>
    </citation>
    <scope>NUCLEOTIDE SEQUENCE</scope>
</reference>
<dbReference type="EMBL" id="CAJOBE010015109">
    <property type="protein sequence ID" value="CAF4186089.1"/>
    <property type="molecule type" value="Genomic_DNA"/>
</dbReference>
<evidence type="ECO:0000313" key="1">
    <source>
        <dbReference type="EMBL" id="CAF4186089.1"/>
    </source>
</evidence>
<comment type="caution">
    <text evidence="1">The sequence shown here is derived from an EMBL/GenBank/DDBJ whole genome shotgun (WGS) entry which is preliminary data.</text>
</comment>
<organism evidence="1 2">
    <name type="scientific">Rotaria sordida</name>
    <dbReference type="NCBI Taxonomy" id="392033"/>
    <lineage>
        <taxon>Eukaryota</taxon>
        <taxon>Metazoa</taxon>
        <taxon>Spiralia</taxon>
        <taxon>Gnathifera</taxon>
        <taxon>Rotifera</taxon>
        <taxon>Eurotatoria</taxon>
        <taxon>Bdelloidea</taxon>
        <taxon>Philodinida</taxon>
        <taxon>Philodinidae</taxon>
        <taxon>Rotaria</taxon>
    </lineage>
</organism>
<dbReference type="Proteomes" id="UP000663874">
    <property type="component" value="Unassembled WGS sequence"/>
</dbReference>
<evidence type="ECO:0000313" key="2">
    <source>
        <dbReference type="Proteomes" id="UP000663874"/>
    </source>
</evidence>
<proteinExistence type="predicted"/>
<name>A0A820A5A2_9BILA</name>
<gene>
    <name evidence="1" type="ORF">FNK824_LOCUS35491</name>
</gene>
<protein>
    <submittedName>
        <fullName evidence="1">Uncharacterized protein</fullName>
    </submittedName>
</protein>
<feature type="non-terminal residue" evidence="1">
    <location>
        <position position="13"/>
    </location>
</feature>
<sequence length="13" mass="1386">MDGSPPINFIPPT</sequence>
<accession>A0A820A5A2</accession>